<evidence type="ECO:0000313" key="3">
    <source>
        <dbReference type="Proteomes" id="UP001428817"/>
    </source>
</evidence>
<gene>
    <name evidence="2" type="ORF">GCM10023321_24800</name>
</gene>
<accession>A0ABP9PZ46</accession>
<dbReference type="InterPro" id="IPR050490">
    <property type="entry name" value="Bact_solute-bd_prot1"/>
</dbReference>
<proteinExistence type="predicted"/>
<keyword evidence="1" id="KW-0732">Signal</keyword>
<feature type="signal peptide" evidence="1">
    <location>
        <begin position="1"/>
        <end position="21"/>
    </location>
</feature>
<dbReference type="Pfam" id="PF13416">
    <property type="entry name" value="SBP_bac_8"/>
    <property type="match status" value="1"/>
</dbReference>
<dbReference type="EMBL" id="BAABJP010000008">
    <property type="protein sequence ID" value="GAA5153867.1"/>
    <property type="molecule type" value="Genomic_DNA"/>
</dbReference>
<name>A0ABP9PZ46_9PSEU</name>
<reference evidence="3" key="1">
    <citation type="journal article" date="2019" name="Int. J. Syst. Evol. Microbiol.">
        <title>The Global Catalogue of Microorganisms (GCM) 10K type strain sequencing project: providing services to taxonomists for standard genome sequencing and annotation.</title>
        <authorList>
            <consortium name="The Broad Institute Genomics Platform"/>
            <consortium name="The Broad Institute Genome Sequencing Center for Infectious Disease"/>
            <person name="Wu L."/>
            <person name="Ma J."/>
        </authorList>
    </citation>
    <scope>NUCLEOTIDE SEQUENCE [LARGE SCALE GENOMIC DNA]</scope>
    <source>
        <strain evidence="3">JCM 18303</strain>
    </source>
</reference>
<protein>
    <submittedName>
        <fullName evidence="2">ABC transporter substrate-binding protein</fullName>
    </submittedName>
</protein>
<dbReference type="PANTHER" id="PTHR43649">
    <property type="entry name" value="ARABINOSE-BINDING PROTEIN-RELATED"/>
    <property type="match status" value="1"/>
</dbReference>
<dbReference type="Proteomes" id="UP001428817">
    <property type="component" value="Unassembled WGS sequence"/>
</dbReference>
<evidence type="ECO:0000313" key="2">
    <source>
        <dbReference type="EMBL" id="GAA5153867.1"/>
    </source>
</evidence>
<feature type="chain" id="PRO_5046689564" evidence="1">
    <location>
        <begin position="22"/>
        <end position="432"/>
    </location>
</feature>
<organism evidence="2 3">
    <name type="scientific">Pseudonocardia eucalypti</name>
    <dbReference type="NCBI Taxonomy" id="648755"/>
    <lineage>
        <taxon>Bacteria</taxon>
        <taxon>Bacillati</taxon>
        <taxon>Actinomycetota</taxon>
        <taxon>Actinomycetes</taxon>
        <taxon>Pseudonocardiales</taxon>
        <taxon>Pseudonocardiaceae</taxon>
        <taxon>Pseudonocardia</taxon>
    </lineage>
</organism>
<keyword evidence="3" id="KW-1185">Reference proteome</keyword>
<dbReference type="Gene3D" id="3.40.190.10">
    <property type="entry name" value="Periplasmic binding protein-like II"/>
    <property type="match status" value="1"/>
</dbReference>
<dbReference type="SUPFAM" id="SSF53850">
    <property type="entry name" value="Periplasmic binding protein-like II"/>
    <property type="match status" value="1"/>
</dbReference>
<dbReference type="RefSeq" id="WP_185061702.1">
    <property type="nucleotide sequence ID" value="NZ_BAABJP010000008.1"/>
</dbReference>
<evidence type="ECO:0000256" key="1">
    <source>
        <dbReference type="SAM" id="SignalP"/>
    </source>
</evidence>
<comment type="caution">
    <text evidence="2">The sequence shown here is derived from an EMBL/GenBank/DDBJ whole genome shotgun (WGS) entry which is preliminary data.</text>
</comment>
<sequence length="432" mass="46502">MRAHRRAWLAAACLLVLTACAPGPLEQPPVPPGPIDPASFRGQSLDYVYFTDGPDEAATRAQLARFERETGARVNLQIVPFGDLEQTLQGRINSGQPPGVARVNNWRPYADALVDLKGYFGAHYPDRFVEGTALASQTADGRMPAVPSDLSMNGPLVNVDAFARAGVPVPPVDKPWTWDELVAAATKVQRANRMESAIAIDKSGHRLSSVLSAYGTTMMGPDGRSGMDPEKAGRALDMLNRLARSGGLLSDFWLESGSRYKGANELFLAQRVPVYLSGNWQVGQLAKTAKFNWAAAPNACAERCGGFPGGKYLIVFSGAPNPALGAYFADWMNSAEAQRALDEQAFWLPTRKDLLAAGIRYPAREADMAVFLAEVNRTPRDTYLANGSPVFDVSAKLLVREFGRLLVGGQDVPDAVRNVQAGVAELLAKVGS</sequence>
<dbReference type="InterPro" id="IPR006059">
    <property type="entry name" value="SBP"/>
</dbReference>
<dbReference type="PANTHER" id="PTHR43649:SF12">
    <property type="entry name" value="DIACETYLCHITOBIOSE BINDING PROTEIN DASA"/>
    <property type="match status" value="1"/>
</dbReference>
<dbReference type="PROSITE" id="PS51257">
    <property type="entry name" value="PROKAR_LIPOPROTEIN"/>
    <property type="match status" value="1"/>
</dbReference>